<dbReference type="EMBL" id="LAZR01062100">
    <property type="protein sequence ID" value="KKK62219.1"/>
    <property type="molecule type" value="Genomic_DNA"/>
</dbReference>
<sequence>FYMDDAGTVFQVTNNGKLLALGTNNSWTKGQAVTEVEITYAATIAPDASLSNAFWVDLTGNIILDQPTSPKSGQVLTLMFKQDATGGRTLTMGVTLYGNASDDLVLSTAANAIDMLILYRDGDASRWRVMNLKKDIDNAL</sequence>
<comment type="caution">
    <text evidence="1">The sequence shown here is derived from an EMBL/GenBank/DDBJ whole genome shotgun (WGS) entry which is preliminary data.</text>
</comment>
<proteinExistence type="predicted"/>
<reference evidence="1" key="1">
    <citation type="journal article" date="2015" name="Nature">
        <title>Complex archaea that bridge the gap between prokaryotes and eukaryotes.</title>
        <authorList>
            <person name="Spang A."/>
            <person name="Saw J.H."/>
            <person name="Jorgensen S.L."/>
            <person name="Zaremba-Niedzwiedzka K."/>
            <person name="Martijn J."/>
            <person name="Lind A.E."/>
            <person name="van Eijk R."/>
            <person name="Schleper C."/>
            <person name="Guy L."/>
            <person name="Ettema T.J."/>
        </authorList>
    </citation>
    <scope>NUCLEOTIDE SEQUENCE</scope>
</reference>
<dbReference type="AlphaFoldDB" id="A0A0F8Z727"/>
<accession>A0A0F8Z727</accession>
<gene>
    <name evidence="1" type="ORF">LCGC14_3006510</name>
</gene>
<evidence type="ECO:0000313" key="1">
    <source>
        <dbReference type="EMBL" id="KKK62219.1"/>
    </source>
</evidence>
<feature type="non-terminal residue" evidence="1">
    <location>
        <position position="1"/>
    </location>
</feature>
<organism evidence="1">
    <name type="scientific">marine sediment metagenome</name>
    <dbReference type="NCBI Taxonomy" id="412755"/>
    <lineage>
        <taxon>unclassified sequences</taxon>
        <taxon>metagenomes</taxon>
        <taxon>ecological metagenomes</taxon>
    </lineage>
</organism>
<name>A0A0F8Z727_9ZZZZ</name>
<protein>
    <submittedName>
        <fullName evidence="1">Uncharacterized protein</fullName>
    </submittedName>
</protein>